<sequence>MTYKKEEKMKLGIDMGGMSIKMGLVNEENEIIGRITIPTDLTVPYQMLVERMADAVQQMLENAGMTLEQCEGIGIGSPGTIDAKRGVILYSNNFGWENVPIVEELKKHLDVGIEIANDADAAALGEVYAGAAEGAENAVLLTLGTGVGSGVILDKKIFRGGMPGGCELGHLSIHHDGVRCTCGRKGCLEAYASASALLRIAREKAAEHPESVMNEMCKNDLEQMNGKIPFDAAKAGDEAGMEVIKEYEGYLACGIANVINTFRPEKVILGGGVAAQKENLTAPLKDLVKDMCFGGSHGYIADIVTSALGNDAGIIGAANLVV</sequence>
<reference evidence="2 3" key="1">
    <citation type="submission" date="2009-08" db="EMBL/GenBank/DDBJ databases">
        <authorList>
            <person name="Weinstock G."/>
            <person name="Sodergren E."/>
            <person name="Clifton S."/>
            <person name="Fulton L."/>
            <person name="Fulton B."/>
            <person name="Courtney L."/>
            <person name="Fronick C."/>
            <person name="Harrison M."/>
            <person name="Strong C."/>
            <person name="Farmer C."/>
            <person name="Delahaunty K."/>
            <person name="Markovic C."/>
            <person name="Hall O."/>
            <person name="Minx P."/>
            <person name="Tomlinson C."/>
            <person name="Mitreva M."/>
            <person name="Nelson J."/>
            <person name="Hou S."/>
            <person name="Wollam A."/>
            <person name="Pepin K.H."/>
            <person name="Johnson M."/>
            <person name="Bhonagiri V."/>
            <person name="Nash W.E."/>
            <person name="Warren W."/>
            <person name="Chinwalla A."/>
            <person name="Mardis E.R."/>
            <person name="Wilson R.K."/>
        </authorList>
    </citation>
    <scope>NUCLEOTIDE SEQUENCE [LARGE SCALE GENOMIC DNA]</scope>
    <source>
        <strain evidence="2 3">L1-82</strain>
    </source>
</reference>
<evidence type="ECO:0000256" key="1">
    <source>
        <dbReference type="ARBA" id="ARBA00006479"/>
    </source>
</evidence>
<dbReference type="PANTHER" id="PTHR18964">
    <property type="entry name" value="ROK (REPRESSOR, ORF, KINASE) FAMILY"/>
    <property type="match status" value="1"/>
</dbReference>
<dbReference type="Pfam" id="PF00480">
    <property type="entry name" value="ROK"/>
    <property type="match status" value="1"/>
</dbReference>
<organism evidence="2 3">
    <name type="scientific">Roseburia intestinalis L1-82</name>
    <dbReference type="NCBI Taxonomy" id="536231"/>
    <lineage>
        <taxon>Bacteria</taxon>
        <taxon>Bacillati</taxon>
        <taxon>Bacillota</taxon>
        <taxon>Clostridia</taxon>
        <taxon>Lachnospirales</taxon>
        <taxon>Lachnospiraceae</taxon>
        <taxon>Roseburia</taxon>
    </lineage>
</organism>
<gene>
    <name evidence="2" type="ORF">ROSINTL182_06669</name>
</gene>
<name>C7G9T9_9FIRM</name>
<comment type="caution">
    <text evidence="2">The sequence shown here is derived from an EMBL/GenBank/DDBJ whole genome shotgun (WGS) entry which is preliminary data.</text>
</comment>
<comment type="similarity">
    <text evidence="1">Belongs to the ROK (NagC/XylR) family.</text>
</comment>
<dbReference type="EMBL" id="ABYJ02000073">
    <property type="protein sequence ID" value="EEV01415.1"/>
    <property type="molecule type" value="Genomic_DNA"/>
</dbReference>
<proteinExistence type="inferred from homology"/>
<dbReference type="HOGENOM" id="CLU_036604_0_4_9"/>
<dbReference type="PANTHER" id="PTHR18964:SF149">
    <property type="entry name" value="BIFUNCTIONAL UDP-N-ACETYLGLUCOSAMINE 2-EPIMERASE_N-ACETYLMANNOSAMINE KINASE"/>
    <property type="match status" value="1"/>
</dbReference>
<dbReference type="Gene3D" id="3.30.420.40">
    <property type="match status" value="2"/>
</dbReference>
<dbReference type="InterPro" id="IPR000600">
    <property type="entry name" value="ROK"/>
</dbReference>
<dbReference type="AlphaFoldDB" id="C7G9T9"/>
<dbReference type="InterPro" id="IPR043129">
    <property type="entry name" value="ATPase_NBD"/>
</dbReference>
<protein>
    <submittedName>
        <fullName evidence="2">ROK family protein</fullName>
    </submittedName>
</protein>
<dbReference type="SUPFAM" id="SSF53067">
    <property type="entry name" value="Actin-like ATPase domain"/>
    <property type="match status" value="1"/>
</dbReference>
<evidence type="ECO:0000313" key="3">
    <source>
        <dbReference type="Proteomes" id="UP000004828"/>
    </source>
</evidence>
<dbReference type="Proteomes" id="UP000004828">
    <property type="component" value="Unassembled WGS sequence"/>
</dbReference>
<evidence type="ECO:0000313" key="2">
    <source>
        <dbReference type="EMBL" id="EEV01415.1"/>
    </source>
</evidence>
<accession>C7G9T9</accession>